<protein>
    <submittedName>
        <fullName evidence="2">Virulence factor</fullName>
    </submittedName>
</protein>
<name>A0A9D2AH31_9BACT</name>
<dbReference type="Pfam" id="PF10139">
    <property type="entry name" value="Virul_Fac"/>
    <property type="match status" value="1"/>
</dbReference>
<evidence type="ECO:0000313" key="2">
    <source>
        <dbReference type="EMBL" id="HIX20044.1"/>
    </source>
</evidence>
<reference evidence="2" key="1">
    <citation type="journal article" date="2021" name="PeerJ">
        <title>Extensive microbial diversity within the chicken gut microbiome revealed by metagenomics and culture.</title>
        <authorList>
            <person name="Gilroy R."/>
            <person name="Ravi A."/>
            <person name="Getino M."/>
            <person name="Pursley I."/>
            <person name="Horton D.L."/>
            <person name="Alikhan N.F."/>
            <person name="Baker D."/>
            <person name="Gharbi K."/>
            <person name="Hall N."/>
            <person name="Watson M."/>
            <person name="Adriaenssens E.M."/>
            <person name="Foster-Nyarko E."/>
            <person name="Jarju S."/>
            <person name="Secka A."/>
            <person name="Antonio M."/>
            <person name="Oren A."/>
            <person name="Chaudhuri R.R."/>
            <person name="La Ragione R."/>
            <person name="Hildebrand F."/>
            <person name="Pallen M.J."/>
        </authorList>
    </citation>
    <scope>NUCLEOTIDE SEQUENCE</scope>
    <source>
        <strain evidence="2">14975</strain>
    </source>
</reference>
<evidence type="ECO:0000313" key="3">
    <source>
        <dbReference type="Proteomes" id="UP000823964"/>
    </source>
</evidence>
<accession>A0A9D2AH31</accession>
<evidence type="ECO:0000256" key="1">
    <source>
        <dbReference type="SAM" id="MobiDB-lite"/>
    </source>
</evidence>
<gene>
    <name evidence="2" type="ORF">H9862_05505</name>
</gene>
<organism evidence="2 3">
    <name type="scientific">Candidatus Akkermansia intestinigallinarum</name>
    <dbReference type="NCBI Taxonomy" id="2838431"/>
    <lineage>
        <taxon>Bacteria</taxon>
        <taxon>Pseudomonadati</taxon>
        <taxon>Verrucomicrobiota</taxon>
        <taxon>Verrucomicrobiia</taxon>
        <taxon>Verrucomicrobiales</taxon>
        <taxon>Akkermansiaceae</taxon>
        <taxon>Akkermansia</taxon>
    </lineage>
</organism>
<reference evidence="2" key="2">
    <citation type="submission" date="2021-04" db="EMBL/GenBank/DDBJ databases">
        <authorList>
            <person name="Gilroy R."/>
        </authorList>
    </citation>
    <scope>NUCLEOTIDE SEQUENCE</scope>
    <source>
        <strain evidence="2">14975</strain>
    </source>
</reference>
<dbReference type="InterPro" id="IPR017030">
    <property type="entry name" value="Vir_effector_SfrC"/>
</dbReference>
<proteinExistence type="predicted"/>
<feature type="region of interest" description="Disordered" evidence="1">
    <location>
        <begin position="821"/>
        <end position="843"/>
    </location>
</feature>
<sequence length="843" mass="95641">MKLDTKLKQNLIDWYWNYGCKRSGAYSLTRGGWLDRALRIIRDVESVEKAKTKYDKPTMALWGPSQSGKSTLLACFIDAGLDQGFGNALKWDDSPVQPRFSGDNEGGRVPVLNPFNFGEDGSGCVTRFHMVDAVEHPDYPVEIQFASEREILLSLAVGYMGETSAKDSTGKLRTLRPEDLKDILAVAGPRKPRVVPDKNAFSLLTEVLNVIDVLIDMESPRYVNLKSEWEDRRSNILNDDQLVSSEANVERFAAEIMWDSWKNLSELYRRLRSRRATLAKKRYFCNIELAALLLNISSAKHYNESDYVRTLVNSCTVVDIDDESAAITQKIGTPLFSNHIDFALTQGLVSLIVVPLKRSIIEQTNEDVYKLLDKADLLDFPGVANEYKSAVLLTDDQLALEYRDENGRYPLLALTQVMKRGKTASIVISSARELNIDVFSLLVRMPAGPTYPANPVQIMNGIRYWFKTMGKASNPLSRDRELQINLILTFSAKLLNLVNENGTGTAGLNGVFDKLKSLGDLADPSVVTTFSINYPAFSDGHIENMDETRKREVIEMILKDRHFSRQFAGTEESLSRMADFNENEFGGRSYLFRAMLEQLDKSKRPALLEAKLDALAAEWTDCMAEALPGHEEEEASRNKDIDMMIDALEKNPDDNSDESIAKQIIDFQDVSPEVLEIVPRMQNDVPDYVDRQVVAWMEAAKRKTLQRLLGFESAEHRARILSYIMSDMDTSVITKWLVPVVRPLSREERREWRRLVATYIVKLAFPNDEPHRSEEDCVALLERISDNSYASRERINRQDSTYFISVIAPFISYLRRLRDNDAPDKSRGEQPGDKELTELVSNL</sequence>
<comment type="caution">
    <text evidence="2">The sequence shown here is derived from an EMBL/GenBank/DDBJ whole genome shotgun (WGS) entry which is preliminary data.</text>
</comment>
<dbReference type="Proteomes" id="UP000823964">
    <property type="component" value="Unassembled WGS sequence"/>
</dbReference>
<feature type="compositionally biased region" description="Basic and acidic residues" evidence="1">
    <location>
        <begin position="821"/>
        <end position="837"/>
    </location>
</feature>
<dbReference type="AlphaFoldDB" id="A0A9D2AH31"/>
<dbReference type="EMBL" id="DXFQ01000096">
    <property type="protein sequence ID" value="HIX20044.1"/>
    <property type="molecule type" value="Genomic_DNA"/>
</dbReference>